<reference evidence="10 11" key="2">
    <citation type="submission" date="2015-03" db="EMBL/GenBank/DDBJ databases">
        <authorList>
            <consortium name="Pathogen Informatics"/>
        </authorList>
    </citation>
    <scope>NUCLEOTIDE SEQUENCE [LARGE SCALE GENOMIC DNA]</scope>
    <source>
        <strain evidence="4 17">Bir 172</strain>
        <strain evidence="3 18">Bir 185</strain>
        <strain evidence="5 11">D00501624</strain>
        <strain evidence="6 13">G09801536</strain>
        <strain evidence="1 15">G09901357</strain>
        <strain evidence="2 14">H09601792</strain>
        <strain evidence="10">K00500041</strain>
        <strain evidence="8 12">M09401471</strain>
        <strain evidence="9 16">P00601463</strain>
    </source>
</reference>
<evidence type="ECO:0000313" key="6">
    <source>
        <dbReference type="EMBL" id="COW44149.1"/>
    </source>
</evidence>
<dbReference type="Proteomes" id="UP000039217">
    <property type="component" value="Unassembled WGS sequence"/>
</dbReference>
<dbReference type="EMBL" id="CFOE01000656">
    <property type="protein sequence ID" value="CFE44385.1"/>
    <property type="molecule type" value="Genomic_DNA"/>
</dbReference>
<evidence type="ECO:0000313" key="2">
    <source>
        <dbReference type="EMBL" id="CFE64517.1"/>
    </source>
</evidence>
<gene>
    <name evidence="5" type="ORF">ERS007661_02159</name>
    <name evidence="6" type="ORF">ERS007679_03865</name>
    <name evidence="1" type="ORF">ERS007681_03621</name>
    <name evidence="2" type="ORF">ERS007688_03197</name>
    <name evidence="7" type="ORF">ERS007703_04053</name>
    <name evidence="8" type="ORF">ERS007720_04174</name>
    <name evidence="9" type="ORF">ERS007741_04440</name>
    <name evidence="4" type="ORF">ERS027646_03918</name>
    <name evidence="3" type="ORF">ERS027659_04428</name>
</gene>
<name>A0A0T9EGL7_MYCTX</name>
<dbReference type="Proteomes" id="UP000048289">
    <property type="component" value="Unassembled WGS sequence"/>
</dbReference>
<dbReference type="Proteomes" id="UP000050164">
    <property type="component" value="Unassembled WGS sequence"/>
</dbReference>
<dbReference type="AlphaFoldDB" id="A0A0T9EGL7"/>
<evidence type="ECO:0000313" key="8">
    <source>
        <dbReference type="EMBL" id="COX25777.1"/>
    </source>
</evidence>
<dbReference type="Proteomes" id="UP000044938">
    <property type="component" value="Unassembled WGS sequence"/>
</dbReference>
<accession>A0A0T9EGL7</accession>
<evidence type="ECO:0000313" key="18">
    <source>
        <dbReference type="Proteomes" id="UP000050164"/>
    </source>
</evidence>
<evidence type="ECO:0000313" key="12">
    <source>
        <dbReference type="Proteomes" id="UP000044938"/>
    </source>
</evidence>
<dbReference type="EMBL" id="CNFT01001600">
    <property type="protein sequence ID" value="CKT45168.1"/>
    <property type="molecule type" value="Genomic_DNA"/>
</dbReference>
<evidence type="ECO:0000313" key="4">
    <source>
        <dbReference type="EMBL" id="CKT63519.1"/>
    </source>
</evidence>
<dbReference type="Proteomes" id="UP000048948">
    <property type="component" value="Unassembled WGS sequence"/>
</dbReference>
<dbReference type="EMBL" id="CQQC01000713">
    <property type="protein sequence ID" value="CNV35872.1"/>
    <property type="molecule type" value="Genomic_DNA"/>
</dbReference>
<evidence type="ECO:0000313" key="13">
    <source>
        <dbReference type="Proteomes" id="UP000045842"/>
    </source>
</evidence>
<dbReference type="Proteomes" id="UP000046947">
    <property type="component" value="Unassembled WGS sequence"/>
</dbReference>
<evidence type="ECO:0000313" key="5">
    <source>
        <dbReference type="EMBL" id="CNV35872.1"/>
    </source>
</evidence>
<sequence>MAVEGQHLLHLELVDHDVGCDGVGGCAEGFAGRRQGDLGEPRGRHDGLTEHLVVCQPGTDLGADIGLPDMVSVARHLDVRAQERVGRGQLGHRRTIRDPESLMVPRCGGQVDKATGGVLGRSHTDRGELGVEIQRLVQFAVHRRHDCMAAVRIQGVGECVREHGVRADFDEGVVVDTGGGDGLVESHRVAQVGRPIVGIRHRLRAFVRSGNDRDARRLRSQIR</sequence>
<evidence type="ECO:0000313" key="7">
    <source>
        <dbReference type="EMBL" id="COW68952.1"/>
    </source>
</evidence>
<organism evidence="7 10">
    <name type="scientific">Mycobacterium tuberculosis</name>
    <dbReference type="NCBI Taxonomy" id="1773"/>
    <lineage>
        <taxon>Bacteria</taxon>
        <taxon>Bacillati</taxon>
        <taxon>Actinomycetota</taxon>
        <taxon>Actinomycetes</taxon>
        <taxon>Mycobacteriales</taxon>
        <taxon>Mycobacteriaceae</taxon>
        <taxon>Mycobacterium</taxon>
        <taxon>Mycobacterium tuberculosis complex</taxon>
    </lineage>
</organism>
<dbReference type="EMBL" id="CNGE01001029">
    <property type="protein sequence ID" value="CKT63519.1"/>
    <property type="molecule type" value="Genomic_DNA"/>
</dbReference>
<dbReference type="EMBL" id="CSAE01000641">
    <property type="protein sequence ID" value="COW68952.1"/>
    <property type="molecule type" value="Genomic_DNA"/>
</dbReference>
<evidence type="ECO:0000313" key="10">
    <source>
        <dbReference type="Proteomes" id="UP000038802"/>
    </source>
</evidence>
<dbReference type="Proteomes" id="UP000038802">
    <property type="component" value="Unassembled WGS sequence"/>
</dbReference>
<evidence type="ECO:0000313" key="14">
    <source>
        <dbReference type="Proteomes" id="UP000046947"/>
    </source>
</evidence>
<dbReference type="EMBL" id="CSAD01000802">
    <property type="protein sequence ID" value="COW44149.1"/>
    <property type="molecule type" value="Genomic_DNA"/>
</dbReference>
<evidence type="ECO:0000313" key="11">
    <source>
        <dbReference type="Proteomes" id="UP000039217"/>
    </source>
</evidence>
<dbReference type="EMBL" id="CFOH01000651">
    <property type="protein sequence ID" value="CFE64517.1"/>
    <property type="molecule type" value="Genomic_DNA"/>
</dbReference>
<protein>
    <submittedName>
        <fullName evidence="7">Uncharacterized protein</fullName>
    </submittedName>
</protein>
<evidence type="ECO:0000313" key="16">
    <source>
        <dbReference type="Proteomes" id="UP000048600"/>
    </source>
</evidence>
<evidence type="ECO:0000313" key="17">
    <source>
        <dbReference type="Proteomes" id="UP000048948"/>
    </source>
</evidence>
<reference evidence="7" key="1">
    <citation type="submission" date="2015-03" db="EMBL/GenBank/DDBJ databases">
        <authorList>
            <person name="Murphy D."/>
        </authorList>
    </citation>
    <scope>NUCLEOTIDE SEQUENCE [LARGE SCALE GENOMIC DNA]</scope>
    <source>
        <strain evidence="7">K00500041</strain>
    </source>
</reference>
<evidence type="ECO:0000313" key="9">
    <source>
        <dbReference type="EMBL" id="COX47246.1"/>
    </source>
</evidence>
<dbReference type="Proteomes" id="UP000045842">
    <property type="component" value="Unassembled WGS sequence"/>
</dbReference>
<evidence type="ECO:0000313" key="3">
    <source>
        <dbReference type="EMBL" id="CKT45168.1"/>
    </source>
</evidence>
<evidence type="ECO:0000313" key="1">
    <source>
        <dbReference type="EMBL" id="CFE44385.1"/>
    </source>
</evidence>
<evidence type="ECO:0000313" key="15">
    <source>
        <dbReference type="Proteomes" id="UP000048289"/>
    </source>
</evidence>
<dbReference type="EMBL" id="CSAJ01000822">
    <property type="protein sequence ID" value="COX25777.1"/>
    <property type="molecule type" value="Genomic_DNA"/>
</dbReference>
<dbReference type="EMBL" id="CHKL01000936">
    <property type="protein sequence ID" value="COX47246.1"/>
    <property type="molecule type" value="Genomic_DNA"/>
</dbReference>
<proteinExistence type="predicted"/>
<dbReference type="Proteomes" id="UP000048600">
    <property type="component" value="Unassembled WGS sequence"/>
</dbReference>